<dbReference type="GO" id="GO:0005783">
    <property type="term" value="C:endoplasmic reticulum"/>
    <property type="evidence" value="ECO:0007669"/>
    <property type="project" value="TreeGrafter"/>
</dbReference>
<reference evidence="3 4" key="1">
    <citation type="journal article" date="2016" name="Genome Biol. Evol.">
        <title>Divergent and convergent evolution of fungal pathogenicity.</title>
        <authorList>
            <person name="Shang Y."/>
            <person name="Xiao G."/>
            <person name="Zheng P."/>
            <person name="Cen K."/>
            <person name="Zhan S."/>
            <person name="Wang C."/>
        </authorList>
    </citation>
    <scope>NUCLEOTIDE SEQUENCE [LARGE SCALE GENOMIC DNA]</scope>
    <source>
        <strain evidence="3 4">RCEF 264</strain>
    </source>
</reference>
<dbReference type="Proteomes" id="UP000076874">
    <property type="component" value="Unassembled WGS sequence"/>
</dbReference>
<dbReference type="SUPFAM" id="SSF46934">
    <property type="entry name" value="UBA-like"/>
    <property type="match status" value="1"/>
</dbReference>
<dbReference type="Gene3D" id="1.10.8.10">
    <property type="entry name" value="DNA helicase RuvA subunit, C-terminal domain"/>
    <property type="match status" value="1"/>
</dbReference>
<sequence length="478" mass="51831">MATPAASEAAPPLSPDQQQALEQFMAVTNQDQTASVAILRRSNWSVPVAIAKFFDGEDAPLQPELERPPRPPRDSPPVNNTFAQPTIVNTFHRAMVAVERTAPARRVVPTPPAPVWRPPFLLAVLLSPFHLGYRLLAALWRVLQYLFGFVPGSSSVWPRVAAAIGLGSGNGGTSSHNTAAHSRRYYDRRRQLNPRDAAVRFKREFEETYDADKVLPFAESSYAQAYDRAKTEPTYLLVVLLSPEHDDTHSFVRETLLAPEVLDVINDPAHRIILWGGNVRDTEAYQVAAEFQCTKFPFSALVCITPKEIGGGGGSVNTRMGTVKRMLGPMPPQLYAAHLRGAVRKYADDLAAVRAVRVANETSRSIRAEQDDAYERVAGRRAAAAQLCGGRDGRGPVRLRGVPQRGSGGRGRGRGRGQRVLDGGGPAGGLHTRLPVPHRLGAAAGGTRAVRDKDAAGGHWQVGESRRGGRGGRGGRRV</sequence>
<feature type="compositionally biased region" description="Basic residues" evidence="1">
    <location>
        <begin position="468"/>
        <end position="478"/>
    </location>
</feature>
<organism evidence="3 4">
    <name type="scientific">Niveomyces insectorum RCEF 264</name>
    <dbReference type="NCBI Taxonomy" id="1081102"/>
    <lineage>
        <taxon>Eukaryota</taxon>
        <taxon>Fungi</taxon>
        <taxon>Dikarya</taxon>
        <taxon>Ascomycota</taxon>
        <taxon>Pezizomycotina</taxon>
        <taxon>Sordariomycetes</taxon>
        <taxon>Hypocreomycetidae</taxon>
        <taxon>Hypocreales</taxon>
        <taxon>Cordycipitaceae</taxon>
        <taxon>Niveomyces</taxon>
    </lineage>
</organism>
<evidence type="ECO:0000313" key="4">
    <source>
        <dbReference type="Proteomes" id="UP000076874"/>
    </source>
</evidence>
<accession>A0A167W4C7</accession>
<dbReference type="SMART" id="SM00594">
    <property type="entry name" value="UAS"/>
    <property type="match status" value="1"/>
</dbReference>
<dbReference type="CDD" id="cd14273">
    <property type="entry name" value="UBA_TAP-C_like"/>
    <property type="match status" value="1"/>
</dbReference>
<dbReference type="InterPro" id="IPR009060">
    <property type="entry name" value="UBA-like_sf"/>
</dbReference>
<dbReference type="OrthoDB" id="1026733at2759"/>
<keyword evidence="4" id="KW-1185">Reference proteome</keyword>
<name>A0A167W4C7_9HYPO</name>
<feature type="region of interest" description="Disordered" evidence="1">
    <location>
        <begin position="388"/>
        <end position="478"/>
    </location>
</feature>
<dbReference type="SUPFAM" id="SSF52833">
    <property type="entry name" value="Thioredoxin-like"/>
    <property type="match status" value="1"/>
</dbReference>
<proteinExistence type="predicted"/>
<protein>
    <submittedName>
        <fullName evidence="3">Ubx domain containing protein</fullName>
    </submittedName>
</protein>
<dbReference type="PANTHER" id="PTHR23322">
    <property type="entry name" value="FAS-ASSOCIATED PROTEIN"/>
    <property type="match status" value="1"/>
</dbReference>
<feature type="region of interest" description="Disordered" evidence="1">
    <location>
        <begin position="59"/>
        <end position="80"/>
    </location>
</feature>
<dbReference type="InterPro" id="IPR006577">
    <property type="entry name" value="UAS"/>
</dbReference>
<comment type="caution">
    <text evidence="3">The sequence shown here is derived from an EMBL/GenBank/DDBJ whole genome shotgun (WGS) entry which is preliminary data.</text>
</comment>
<feature type="compositionally biased region" description="Basic and acidic residues" evidence="1">
    <location>
        <begin position="64"/>
        <end position="73"/>
    </location>
</feature>
<evidence type="ECO:0000259" key="2">
    <source>
        <dbReference type="SMART" id="SM00594"/>
    </source>
</evidence>
<evidence type="ECO:0000313" key="3">
    <source>
        <dbReference type="EMBL" id="OAA63324.1"/>
    </source>
</evidence>
<feature type="domain" description="UAS" evidence="2">
    <location>
        <begin position="200"/>
        <end position="340"/>
    </location>
</feature>
<dbReference type="Gene3D" id="3.40.30.10">
    <property type="entry name" value="Glutaredoxin"/>
    <property type="match status" value="1"/>
</dbReference>
<dbReference type="PANTHER" id="PTHR23322:SF1">
    <property type="entry name" value="FAS-ASSOCIATED FACTOR 2"/>
    <property type="match status" value="1"/>
</dbReference>
<dbReference type="Pfam" id="PF14555">
    <property type="entry name" value="UBA_4"/>
    <property type="match status" value="1"/>
</dbReference>
<dbReference type="EMBL" id="AZHD01000005">
    <property type="protein sequence ID" value="OAA63324.1"/>
    <property type="molecule type" value="Genomic_DNA"/>
</dbReference>
<dbReference type="AlphaFoldDB" id="A0A167W4C7"/>
<dbReference type="STRING" id="1081102.A0A167W4C7"/>
<dbReference type="InterPro" id="IPR050730">
    <property type="entry name" value="UBX_domain-protein"/>
</dbReference>
<dbReference type="InterPro" id="IPR036249">
    <property type="entry name" value="Thioredoxin-like_sf"/>
</dbReference>
<dbReference type="GO" id="GO:0043130">
    <property type="term" value="F:ubiquitin binding"/>
    <property type="evidence" value="ECO:0007669"/>
    <property type="project" value="TreeGrafter"/>
</dbReference>
<evidence type="ECO:0000256" key="1">
    <source>
        <dbReference type="SAM" id="MobiDB-lite"/>
    </source>
</evidence>
<dbReference type="GO" id="GO:0036503">
    <property type="term" value="P:ERAD pathway"/>
    <property type="evidence" value="ECO:0007669"/>
    <property type="project" value="TreeGrafter"/>
</dbReference>
<gene>
    <name evidence="3" type="ORF">SPI_03487</name>
</gene>